<dbReference type="Proteomes" id="UP000799755">
    <property type="component" value="Unassembled WGS sequence"/>
</dbReference>
<gene>
    <name evidence="1" type="ORF">BDR25DRAFT_60680</name>
</gene>
<sequence length="583" mass="65280">MLPTAGLFLPESLYPKQTPTTDSVETRSVRRKSFEWRNVEKTSRQDVSNIFSSISTVFNFVDFVAALNEVPSESEIFVNLIQRVRQDVSEALRLHACNTVSNYFETFPQKKIWIDSILLDIQRALNDIGVYVEDVRDGGDEGGAARMKHRFEWVLSHHQKLISREIALNTCHQSLMAAIQAMQAVEMVGQYGDSANPVELPVPQPPELPWLQDNDILRSPYSRQKWRMSQRNLSLPSITVSEVESDRSRADSVNSSPVELPGSTPEDLPDPDNWDLYAPPPNPRRFLDQAPPPNTLTRKPLRFRELPPPLPKTLGTLKLARRYRPKAVEVRRPMIKHNSLPTRLPSLPRQPSLYMELAQYVIPSNRQKNDPSFDTLVEIDTPATSVTPPPSGPSSATSCPEGLLTKEVRINSAPVVISVERAASNDDESFVKDCAADVRDISSSKDPRFTPSTSLLNYKVQSESETVSLLENRDILPPKEASDTGLLPEAEAVSQEFLVESEAAKEDEPRPMSKAGLAQQEIISDIVISENLSAAASLESRIPGNVLQHSQETQKQLPQRPMTAQSKRRRAQSRRMHIAYGSD</sequence>
<comment type="caution">
    <text evidence="1">The sequence shown here is derived from an EMBL/GenBank/DDBJ whole genome shotgun (WGS) entry which is preliminary data.</text>
</comment>
<reference evidence="1" key="1">
    <citation type="journal article" date="2020" name="Stud. Mycol.">
        <title>101 Dothideomycetes genomes: a test case for predicting lifestyles and emergence of pathogens.</title>
        <authorList>
            <person name="Haridas S."/>
            <person name="Albert R."/>
            <person name="Binder M."/>
            <person name="Bloem J."/>
            <person name="Labutti K."/>
            <person name="Salamov A."/>
            <person name="Andreopoulos B."/>
            <person name="Baker S."/>
            <person name="Barry K."/>
            <person name="Bills G."/>
            <person name="Bluhm B."/>
            <person name="Cannon C."/>
            <person name="Castanera R."/>
            <person name="Culley D."/>
            <person name="Daum C."/>
            <person name="Ezra D."/>
            <person name="Gonzalez J."/>
            <person name="Henrissat B."/>
            <person name="Kuo A."/>
            <person name="Liang C."/>
            <person name="Lipzen A."/>
            <person name="Lutzoni F."/>
            <person name="Magnuson J."/>
            <person name="Mondo S."/>
            <person name="Nolan M."/>
            <person name="Ohm R."/>
            <person name="Pangilinan J."/>
            <person name="Park H.-J."/>
            <person name="Ramirez L."/>
            <person name="Alfaro M."/>
            <person name="Sun H."/>
            <person name="Tritt A."/>
            <person name="Yoshinaga Y."/>
            <person name="Zwiers L.-H."/>
            <person name="Turgeon B."/>
            <person name="Goodwin S."/>
            <person name="Spatafora J."/>
            <person name="Crous P."/>
            <person name="Grigoriev I."/>
        </authorList>
    </citation>
    <scope>NUCLEOTIDE SEQUENCE</scope>
    <source>
        <strain evidence="1">ATCC 200398</strain>
    </source>
</reference>
<accession>A0ACB6QPA0</accession>
<proteinExistence type="predicted"/>
<protein>
    <submittedName>
        <fullName evidence="1">Uncharacterized protein</fullName>
    </submittedName>
</protein>
<keyword evidence="2" id="KW-1185">Reference proteome</keyword>
<evidence type="ECO:0000313" key="1">
    <source>
        <dbReference type="EMBL" id="KAF2467945.1"/>
    </source>
</evidence>
<name>A0ACB6QPA0_9PLEO</name>
<organism evidence="1 2">
    <name type="scientific">Lindgomyces ingoldianus</name>
    <dbReference type="NCBI Taxonomy" id="673940"/>
    <lineage>
        <taxon>Eukaryota</taxon>
        <taxon>Fungi</taxon>
        <taxon>Dikarya</taxon>
        <taxon>Ascomycota</taxon>
        <taxon>Pezizomycotina</taxon>
        <taxon>Dothideomycetes</taxon>
        <taxon>Pleosporomycetidae</taxon>
        <taxon>Pleosporales</taxon>
        <taxon>Lindgomycetaceae</taxon>
        <taxon>Lindgomyces</taxon>
    </lineage>
</organism>
<dbReference type="EMBL" id="MU003518">
    <property type="protein sequence ID" value="KAF2467945.1"/>
    <property type="molecule type" value="Genomic_DNA"/>
</dbReference>
<evidence type="ECO:0000313" key="2">
    <source>
        <dbReference type="Proteomes" id="UP000799755"/>
    </source>
</evidence>